<keyword evidence="2" id="KW-0449">Lipoprotein</keyword>
<reference evidence="2 4" key="1">
    <citation type="submission" date="2013-02" db="EMBL/GenBank/DDBJ databases">
        <title>The Genome Sequence of Enterococcus moraviensis BAA-383.</title>
        <authorList>
            <consortium name="The Broad Institute Genome Sequencing Platform"/>
            <consortium name="The Broad Institute Genome Sequencing Center for Infectious Disease"/>
            <person name="Earl A.M."/>
            <person name="Gilmore M.S."/>
            <person name="Lebreton F."/>
            <person name="Walker B."/>
            <person name="Young S.K."/>
            <person name="Zeng Q."/>
            <person name="Gargeya S."/>
            <person name="Fitzgerald M."/>
            <person name="Haas B."/>
            <person name="Abouelleil A."/>
            <person name="Alvarado L."/>
            <person name="Arachchi H.M."/>
            <person name="Berlin A.M."/>
            <person name="Chapman S.B."/>
            <person name="Dewar J."/>
            <person name="Goldberg J."/>
            <person name="Griggs A."/>
            <person name="Gujja S."/>
            <person name="Hansen M."/>
            <person name="Howarth C."/>
            <person name="Imamovic A."/>
            <person name="Larimer J."/>
            <person name="McCowan C."/>
            <person name="Murphy C."/>
            <person name="Neiman D."/>
            <person name="Pearson M."/>
            <person name="Priest M."/>
            <person name="Roberts A."/>
            <person name="Saif S."/>
            <person name="Shea T."/>
            <person name="Sisk P."/>
            <person name="Sykes S."/>
            <person name="Wortman J."/>
            <person name="Nusbaum C."/>
            <person name="Birren B."/>
        </authorList>
    </citation>
    <scope>NUCLEOTIDE SEQUENCE [LARGE SCALE GENOMIC DNA]</scope>
    <source>
        <strain evidence="2 4">ATCC BAA-383</strain>
    </source>
</reference>
<name>R2QQK3_9ENTE</name>
<dbReference type="NCBIfam" id="TIGR01742">
    <property type="entry name" value="SA_tandem_lipo"/>
    <property type="match status" value="1"/>
</dbReference>
<comment type="caution">
    <text evidence="2">The sequence shown here is derived from an EMBL/GenBank/DDBJ whole genome shotgun (WGS) entry which is preliminary data.</text>
</comment>
<organism evidence="2 4">
    <name type="scientific">Enterococcus moraviensis ATCC BAA-383</name>
    <dbReference type="NCBI Taxonomy" id="1158609"/>
    <lineage>
        <taxon>Bacteria</taxon>
        <taxon>Bacillati</taxon>
        <taxon>Bacillota</taxon>
        <taxon>Bacilli</taxon>
        <taxon>Lactobacillales</taxon>
        <taxon>Enterococcaceae</taxon>
        <taxon>Enterococcus</taxon>
    </lineage>
</organism>
<dbReference type="PATRIC" id="fig|1158609.3.peg.2038"/>
<dbReference type="EMBL" id="ASWB01000002">
    <property type="protein sequence ID" value="EOT72008.1"/>
    <property type="molecule type" value="Genomic_DNA"/>
</dbReference>
<dbReference type="PROSITE" id="PS51257">
    <property type="entry name" value="PROKAR_LIPOPROTEIN"/>
    <property type="match status" value="1"/>
</dbReference>
<accession>R2QQK3</accession>
<protein>
    <submittedName>
        <fullName evidence="2">Tandem lipoprotein</fullName>
    </submittedName>
</protein>
<dbReference type="eggNOG" id="ENOG5033UD8">
    <property type="taxonomic scope" value="Bacteria"/>
</dbReference>
<dbReference type="Gene3D" id="2.50.20.40">
    <property type="match status" value="1"/>
</dbReference>
<dbReference type="EMBL" id="AJAS01000016">
    <property type="protein sequence ID" value="EOH98817.1"/>
    <property type="molecule type" value="Genomic_DNA"/>
</dbReference>
<dbReference type="AlphaFoldDB" id="R2QQK3"/>
<dbReference type="InterPro" id="IPR007595">
    <property type="entry name" value="Csa"/>
</dbReference>
<evidence type="ECO:0000313" key="3">
    <source>
        <dbReference type="EMBL" id="EOT72008.1"/>
    </source>
</evidence>
<dbReference type="RefSeq" id="WP_010765455.1">
    <property type="nucleotide sequence ID" value="NZ_ASWB01000002.1"/>
</dbReference>
<dbReference type="InterPro" id="IPR038641">
    <property type="entry name" value="Csa_sf"/>
</dbReference>
<keyword evidence="5" id="KW-1185">Reference proteome</keyword>
<dbReference type="Proteomes" id="UP000014157">
    <property type="component" value="Unassembled WGS sequence"/>
</dbReference>
<proteinExistence type="inferred from homology"/>
<evidence type="ECO:0000256" key="1">
    <source>
        <dbReference type="ARBA" id="ARBA00009715"/>
    </source>
</evidence>
<sequence>MKKLYLFLGGLMILSGLGGCETKNKAEIEQSFDKVLAMYPTPNLESFYDMEGYRDDEFNKDDKGVWLLHSSMSISESEDSGLVTEGMVLRMNRNTKTAKGYYYTDTTWNELSKNTEEKRYPVMYDGRGFHLVKDTNDANLKEKIHNFQFFVQYGNFSKLDTYKNLRKMYNSEVPMYELEYQLTNTDKNVESLREKYDISTEKAPTLLLKGRGDLDGSSVGYKEIEFTFDKKIGIFFSDSIDFQPLSQEDIING</sequence>
<evidence type="ECO:0000313" key="2">
    <source>
        <dbReference type="EMBL" id="EOH98817.1"/>
    </source>
</evidence>
<evidence type="ECO:0000313" key="4">
    <source>
        <dbReference type="Proteomes" id="UP000013781"/>
    </source>
</evidence>
<comment type="similarity">
    <text evidence="1">Belongs to the staphylococcal tandem lipoprotein family.</text>
</comment>
<reference evidence="3 5" key="2">
    <citation type="submission" date="2013-03" db="EMBL/GenBank/DDBJ databases">
        <title>The Genome Sequence of Enterococcus moraviensis BAA-383 (PacBio/Illumina hybrid assembly).</title>
        <authorList>
            <consortium name="The Broad Institute Genomics Platform"/>
            <consortium name="The Broad Institute Genome Sequencing Center for Infectious Disease"/>
            <person name="Earl A."/>
            <person name="Russ C."/>
            <person name="Gilmore M."/>
            <person name="Surin D."/>
            <person name="Walker B."/>
            <person name="Young S."/>
            <person name="Zeng Q."/>
            <person name="Gargeya S."/>
            <person name="Fitzgerald M."/>
            <person name="Haas B."/>
            <person name="Abouelleil A."/>
            <person name="Allen A.W."/>
            <person name="Alvarado L."/>
            <person name="Arachchi H.M."/>
            <person name="Berlin A.M."/>
            <person name="Chapman S.B."/>
            <person name="Gainer-Dewar J."/>
            <person name="Goldberg J."/>
            <person name="Griggs A."/>
            <person name="Gujja S."/>
            <person name="Hansen M."/>
            <person name="Howarth C."/>
            <person name="Imamovic A."/>
            <person name="Ireland A."/>
            <person name="Larimer J."/>
            <person name="McCowan C."/>
            <person name="Murphy C."/>
            <person name="Pearson M."/>
            <person name="Poon T.W."/>
            <person name="Priest M."/>
            <person name="Roberts A."/>
            <person name="Saif S."/>
            <person name="Shea T."/>
            <person name="Sisk P."/>
            <person name="Sykes S."/>
            <person name="Wortman J."/>
            <person name="Nusbaum C."/>
            <person name="Birren B."/>
        </authorList>
    </citation>
    <scope>NUCLEOTIDE SEQUENCE [LARGE SCALE GENOMIC DNA]</scope>
    <source>
        <strain evidence="3 5">ATCC BAA-383</strain>
    </source>
</reference>
<evidence type="ECO:0000313" key="5">
    <source>
        <dbReference type="Proteomes" id="UP000014157"/>
    </source>
</evidence>
<dbReference type="Proteomes" id="UP000013781">
    <property type="component" value="Unassembled WGS sequence"/>
</dbReference>
<gene>
    <name evidence="3" type="ORF">I586_01815</name>
    <name evidence="2" type="ORF">UAY_02086</name>
</gene>
<dbReference type="Pfam" id="PF04507">
    <property type="entry name" value="DUF576"/>
    <property type="match status" value="1"/>
</dbReference>
<dbReference type="STRING" id="155617.RV09_GL002238"/>
<dbReference type="HOGENOM" id="CLU_071589_0_1_9"/>